<organism evidence="3 4">
    <name type="scientific">Truncatella angustata</name>
    <dbReference type="NCBI Taxonomy" id="152316"/>
    <lineage>
        <taxon>Eukaryota</taxon>
        <taxon>Fungi</taxon>
        <taxon>Dikarya</taxon>
        <taxon>Ascomycota</taxon>
        <taxon>Pezizomycotina</taxon>
        <taxon>Sordariomycetes</taxon>
        <taxon>Xylariomycetidae</taxon>
        <taxon>Amphisphaeriales</taxon>
        <taxon>Sporocadaceae</taxon>
        <taxon>Truncatella</taxon>
    </lineage>
</organism>
<proteinExistence type="predicted"/>
<feature type="region of interest" description="Disordered" evidence="1">
    <location>
        <begin position="1"/>
        <end position="27"/>
    </location>
</feature>
<protein>
    <submittedName>
        <fullName evidence="3">Uncharacterized protein</fullName>
    </submittedName>
</protein>
<keyword evidence="4" id="KW-1185">Reference proteome</keyword>
<keyword evidence="2" id="KW-0472">Membrane</keyword>
<evidence type="ECO:0000313" key="4">
    <source>
        <dbReference type="Proteomes" id="UP000758603"/>
    </source>
</evidence>
<sequence length="107" mass="11696">MTRHGDVAVPSFFNTTSRTASGPPLAPATSPVARPIMPFGWFLKIGATPEAVAVLNDQTFLFPQLLAVLVIISLQITCHWYIHYATLKPEQKKKKEKKGAAKPPAAR</sequence>
<dbReference type="AlphaFoldDB" id="A0A9P8UR01"/>
<keyword evidence="2" id="KW-1133">Transmembrane helix</keyword>
<name>A0A9P8UR01_9PEZI</name>
<evidence type="ECO:0000256" key="1">
    <source>
        <dbReference type="SAM" id="MobiDB-lite"/>
    </source>
</evidence>
<keyword evidence="2" id="KW-0812">Transmembrane</keyword>
<gene>
    <name evidence="3" type="ORF">BKA67DRAFT_655165</name>
</gene>
<feature type="transmembrane region" description="Helical" evidence="2">
    <location>
        <begin position="65"/>
        <end position="87"/>
    </location>
</feature>
<accession>A0A9P8UR01</accession>
<dbReference type="GeneID" id="70135593"/>
<dbReference type="EMBL" id="JAGPXC010000002">
    <property type="protein sequence ID" value="KAH6656862.1"/>
    <property type="molecule type" value="Genomic_DNA"/>
</dbReference>
<evidence type="ECO:0000256" key="2">
    <source>
        <dbReference type="SAM" id="Phobius"/>
    </source>
</evidence>
<dbReference type="RefSeq" id="XP_045961096.1">
    <property type="nucleotide sequence ID" value="XM_046106702.1"/>
</dbReference>
<dbReference type="Proteomes" id="UP000758603">
    <property type="component" value="Unassembled WGS sequence"/>
</dbReference>
<reference evidence="3" key="1">
    <citation type="journal article" date="2021" name="Nat. Commun.">
        <title>Genetic determinants of endophytism in the Arabidopsis root mycobiome.</title>
        <authorList>
            <person name="Mesny F."/>
            <person name="Miyauchi S."/>
            <person name="Thiergart T."/>
            <person name="Pickel B."/>
            <person name="Atanasova L."/>
            <person name="Karlsson M."/>
            <person name="Huettel B."/>
            <person name="Barry K.W."/>
            <person name="Haridas S."/>
            <person name="Chen C."/>
            <person name="Bauer D."/>
            <person name="Andreopoulos W."/>
            <person name="Pangilinan J."/>
            <person name="LaButti K."/>
            <person name="Riley R."/>
            <person name="Lipzen A."/>
            <person name="Clum A."/>
            <person name="Drula E."/>
            <person name="Henrissat B."/>
            <person name="Kohler A."/>
            <person name="Grigoriev I.V."/>
            <person name="Martin F.M."/>
            <person name="Hacquard S."/>
        </authorList>
    </citation>
    <scope>NUCLEOTIDE SEQUENCE</scope>
    <source>
        <strain evidence="3">MPI-SDFR-AT-0073</strain>
    </source>
</reference>
<comment type="caution">
    <text evidence="3">The sequence shown here is derived from an EMBL/GenBank/DDBJ whole genome shotgun (WGS) entry which is preliminary data.</text>
</comment>
<evidence type="ECO:0000313" key="3">
    <source>
        <dbReference type="EMBL" id="KAH6656862.1"/>
    </source>
</evidence>
<dbReference type="OrthoDB" id="3943049at2759"/>